<comment type="subcellular location">
    <subcellularLocation>
        <location evidence="1">Nucleus</location>
    </subcellularLocation>
</comment>
<dbReference type="PANTHER" id="PTHR11042">
    <property type="entry name" value="EUKARYOTIC TRANSLATION INITIATION FACTOR 2-ALPHA KINASE EIF2-ALPHA KINASE -RELATED"/>
    <property type="match status" value="1"/>
</dbReference>
<evidence type="ECO:0000313" key="16">
    <source>
        <dbReference type="Proteomes" id="UP001501920"/>
    </source>
</evidence>
<dbReference type="GO" id="GO:0046872">
    <property type="term" value="F:metal ion binding"/>
    <property type="evidence" value="ECO:0007669"/>
    <property type="project" value="UniProtKB-KW"/>
</dbReference>
<keyword evidence="9" id="KW-0829">Tyrosine-protein kinase</keyword>
<evidence type="ECO:0000256" key="8">
    <source>
        <dbReference type="ARBA" id="ARBA00022842"/>
    </source>
</evidence>
<dbReference type="SMART" id="SM00220">
    <property type="entry name" value="S_TKc"/>
    <property type="match status" value="1"/>
</dbReference>
<evidence type="ECO:0000256" key="2">
    <source>
        <dbReference type="ARBA" id="ARBA00011903"/>
    </source>
</evidence>
<dbReference type="SUPFAM" id="SSF56112">
    <property type="entry name" value="Protein kinase-like (PK-like)"/>
    <property type="match status" value="1"/>
</dbReference>
<evidence type="ECO:0000256" key="12">
    <source>
        <dbReference type="PROSITE-ProRule" id="PRU10141"/>
    </source>
</evidence>
<keyword evidence="3" id="KW-0808">Transferase</keyword>
<organism evidence="15 16">
    <name type="scientific">Pygocentrus nattereri</name>
    <name type="common">Red-bellied piranha</name>
    <dbReference type="NCBI Taxonomy" id="42514"/>
    <lineage>
        <taxon>Eukaryota</taxon>
        <taxon>Metazoa</taxon>
        <taxon>Chordata</taxon>
        <taxon>Craniata</taxon>
        <taxon>Vertebrata</taxon>
        <taxon>Euteleostomi</taxon>
        <taxon>Actinopterygii</taxon>
        <taxon>Neopterygii</taxon>
        <taxon>Teleostei</taxon>
        <taxon>Ostariophysi</taxon>
        <taxon>Characiformes</taxon>
        <taxon>Characoidei</taxon>
        <taxon>Pygocentrus</taxon>
    </lineage>
</organism>
<reference evidence="15" key="2">
    <citation type="submission" date="2025-08" db="UniProtKB">
        <authorList>
            <consortium name="Ensembl"/>
        </authorList>
    </citation>
    <scope>IDENTIFICATION</scope>
</reference>
<keyword evidence="4" id="KW-0479">Metal-binding</keyword>
<keyword evidence="16" id="KW-1185">Reference proteome</keyword>
<comment type="similarity">
    <text evidence="11">Belongs to the protein kinase superfamily. Ser/Thr protein kinase family. GCN2 subfamily.</text>
</comment>
<dbReference type="PROSITE" id="PS00107">
    <property type="entry name" value="PROTEIN_KINASE_ATP"/>
    <property type="match status" value="1"/>
</dbReference>
<evidence type="ECO:0000256" key="7">
    <source>
        <dbReference type="ARBA" id="ARBA00022840"/>
    </source>
</evidence>
<dbReference type="Pfam" id="PF00069">
    <property type="entry name" value="Pkinase"/>
    <property type="match status" value="1"/>
</dbReference>
<dbReference type="GO" id="GO:0005524">
    <property type="term" value="F:ATP binding"/>
    <property type="evidence" value="ECO:0007669"/>
    <property type="project" value="UniProtKB-UniRule"/>
</dbReference>
<evidence type="ECO:0000256" key="1">
    <source>
        <dbReference type="ARBA" id="ARBA00004123"/>
    </source>
</evidence>
<gene>
    <name evidence="15" type="primary">WEE1</name>
</gene>
<dbReference type="PROSITE" id="PS50011">
    <property type="entry name" value="PROTEIN_KINASE_DOM"/>
    <property type="match status" value="1"/>
</dbReference>
<dbReference type="EC" id="2.7.10.2" evidence="2"/>
<feature type="domain" description="Protein kinase" evidence="14">
    <location>
        <begin position="56"/>
        <end position="323"/>
    </location>
</feature>
<keyword evidence="8" id="KW-0460">Magnesium</keyword>
<dbReference type="Gene3D" id="3.30.200.20">
    <property type="entry name" value="Phosphorylase Kinase, domain 1"/>
    <property type="match status" value="1"/>
</dbReference>
<keyword evidence="7 12" id="KW-0067">ATP-binding</keyword>
<name>A0A3B4DVD4_PYGNA</name>
<dbReference type="PROSITE" id="PS00108">
    <property type="entry name" value="PROTEIN_KINASE_ST"/>
    <property type="match status" value="1"/>
</dbReference>
<dbReference type="Proteomes" id="UP001501920">
    <property type="component" value="Chromosome 15"/>
</dbReference>
<feature type="binding site" evidence="12">
    <location>
        <position position="85"/>
    </location>
    <ligand>
        <name>ATP</name>
        <dbReference type="ChEBI" id="CHEBI:30616"/>
    </ligand>
</feature>
<dbReference type="GeneTree" id="ENSGT00940000157939"/>
<dbReference type="FunFam" id="3.30.200.20:FF:000115">
    <property type="entry name" value="Wee1-like kinase 2"/>
    <property type="match status" value="1"/>
</dbReference>
<evidence type="ECO:0000256" key="5">
    <source>
        <dbReference type="ARBA" id="ARBA00022741"/>
    </source>
</evidence>
<dbReference type="GO" id="GO:0005737">
    <property type="term" value="C:cytoplasm"/>
    <property type="evidence" value="ECO:0007669"/>
    <property type="project" value="TreeGrafter"/>
</dbReference>
<accession>A0A3B4DVD4</accession>
<evidence type="ECO:0000259" key="14">
    <source>
        <dbReference type="PROSITE" id="PS50011"/>
    </source>
</evidence>
<evidence type="ECO:0000256" key="10">
    <source>
        <dbReference type="ARBA" id="ARBA00023242"/>
    </source>
</evidence>
<sequence length="372" mass="41945">SLLVQKETSKRNNCKRVYGNDLSEDSSEAEFEDEFILPLKRKTTVGCHLSRYASEFHELEQIGSGEFGTVFKCVKRLDGCIYAIKRSKKRLAGSVEEQAALREVYAHAVLGQHPHVVRYYSAWSEDEHMLIQNEFCNGGTLSDLITENERRLKLLSEVRLKDLLLQVSRGLKYIHSASLVHMDIKPSNIFISRRTVVHDIHVDGDGTDADVIYKIGDLGHVTHASSPRVEEGDTSFLANEILQEDYGNLPKADIFALALTVVSASGVKALPKNGEVWHTICRGQLPYIPQVLSPEFQHLLKLMIHPDPACRPSASALTKHRVLLFTSKLSIDSLQEQLKAEKFKNLFEKVQFSNLNSVLVEVSHLNYAMFFL</sequence>
<protein>
    <recommendedName>
        <fullName evidence="2">non-specific protein-tyrosine kinase</fullName>
        <ecNumber evidence="2">2.7.10.2</ecNumber>
    </recommendedName>
</protein>
<keyword evidence="13" id="KW-0723">Serine/threonine-protein kinase</keyword>
<reference evidence="15" key="3">
    <citation type="submission" date="2025-09" db="UniProtKB">
        <authorList>
            <consortium name="Ensembl"/>
        </authorList>
    </citation>
    <scope>IDENTIFICATION</scope>
</reference>
<dbReference type="AlphaFoldDB" id="A0A3B4DVD4"/>
<evidence type="ECO:0000313" key="15">
    <source>
        <dbReference type="Ensembl" id="ENSPNAP00000028362.2"/>
    </source>
</evidence>
<reference evidence="15 16" key="1">
    <citation type="submission" date="2020-10" db="EMBL/GenBank/DDBJ databases">
        <title>Pygocentrus nattereri (red-bellied piranha) genome, fPygNat1, primary haplotype.</title>
        <authorList>
            <person name="Myers G."/>
            <person name="Meyer A."/>
            <person name="Karagic N."/>
            <person name="Pippel M."/>
            <person name="Winkler S."/>
            <person name="Tracey A."/>
            <person name="Wood J."/>
            <person name="Formenti G."/>
            <person name="Howe K."/>
            <person name="Fedrigo O."/>
            <person name="Jarvis E.D."/>
        </authorList>
    </citation>
    <scope>NUCLEOTIDE SEQUENCE [LARGE SCALE GENOMIC DNA]</scope>
</reference>
<dbReference type="STRING" id="42514.ENSPNAP00000028362"/>
<dbReference type="OMA" id="FGSVHKC"/>
<dbReference type="InterPro" id="IPR011009">
    <property type="entry name" value="Kinase-like_dom_sf"/>
</dbReference>
<dbReference type="InterPro" id="IPR008271">
    <property type="entry name" value="Ser/Thr_kinase_AS"/>
</dbReference>
<dbReference type="Gene3D" id="1.10.510.10">
    <property type="entry name" value="Transferase(Phosphotransferase) domain 1"/>
    <property type="match status" value="1"/>
</dbReference>
<dbReference type="Ensembl" id="ENSPNAT00000000209.2">
    <property type="protein sequence ID" value="ENSPNAP00000028362.2"/>
    <property type="gene ID" value="ENSPNAG00000014028.2"/>
</dbReference>
<dbReference type="InterPro" id="IPR050339">
    <property type="entry name" value="CC_SR_Kinase"/>
</dbReference>
<evidence type="ECO:0000256" key="13">
    <source>
        <dbReference type="RuleBase" id="RU000304"/>
    </source>
</evidence>
<dbReference type="GO" id="GO:0005634">
    <property type="term" value="C:nucleus"/>
    <property type="evidence" value="ECO:0007669"/>
    <property type="project" value="UniProtKB-SubCell"/>
</dbReference>
<keyword evidence="6" id="KW-0418">Kinase</keyword>
<keyword evidence="5 12" id="KW-0547">Nucleotide-binding</keyword>
<evidence type="ECO:0000256" key="9">
    <source>
        <dbReference type="ARBA" id="ARBA00023137"/>
    </source>
</evidence>
<dbReference type="FunFam" id="1.10.510.10:FF:000217">
    <property type="entry name" value="Wee1-like protein kinase"/>
    <property type="match status" value="1"/>
</dbReference>
<keyword evidence="10" id="KW-0539">Nucleus</keyword>
<dbReference type="GO" id="GO:0004674">
    <property type="term" value="F:protein serine/threonine kinase activity"/>
    <property type="evidence" value="ECO:0007669"/>
    <property type="project" value="UniProtKB-KW"/>
</dbReference>
<evidence type="ECO:0000256" key="11">
    <source>
        <dbReference type="ARBA" id="ARBA00037982"/>
    </source>
</evidence>
<evidence type="ECO:0000256" key="3">
    <source>
        <dbReference type="ARBA" id="ARBA00022679"/>
    </source>
</evidence>
<dbReference type="GO" id="GO:0004715">
    <property type="term" value="F:non-membrane spanning protein tyrosine kinase activity"/>
    <property type="evidence" value="ECO:0007669"/>
    <property type="project" value="UniProtKB-EC"/>
</dbReference>
<evidence type="ECO:0000256" key="4">
    <source>
        <dbReference type="ARBA" id="ARBA00022723"/>
    </source>
</evidence>
<proteinExistence type="inferred from homology"/>
<dbReference type="InterPro" id="IPR000719">
    <property type="entry name" value="Prot_kinase_dom"/>
</dbReference>
<evidence type="ECO:0000256" key="6">
    <source>
        <dbReference type="ARBA" id="ARBA00022777"/>
    </source>
</evidence>
<dbReference type="InterPro" id="IPR017441">
    <property type="entry name" value="Protein_kinase_ATP_BS"/>
</dbReference>
<dbReference type="PANTHER" id="PTHR11042:SF72">
    <property type="entry name" value="WEE1-LIKE PROTEIN KINASE"/>
    <property type="match status" value="1"/>
</dbReference>